<evidence type="ECO:0000313" key="2">
    <source>
        <dbReference type="EMBL" id="ALG86564.1"/>
    </source>
</evidence>
<gene>
    <name evidence="2" type="ORF">ACH46_03070</name>
</gene>
<dbReference type="Gene3D" id="3.10.450.50">
    <property type="match status" value="1"/>
</dbReference>
<proteinExistence type="predicted"/>
<dbReference type="KEGG" id="goq:ACH46_03070"/>
<dbReference type="EMBL" id="CP011853">
    <property type="protein sequence ID" value="ALG86564.1"/>
    <property type="molecule type" value="Genomic_DNA"/>
</dbReference>
<organism evidence="2 3">
    <name type="scientific">Gordonia phthalatica</name>
    <dbReference type="NCBI Taxonomy" id="1136941"/>
    <lineage>
        <taxon>Bacteria</taxon>
        <taxon>Bacillati</taxon>
        <taxon>Actinomycetota</taxon>
        <taxon>Actinomycetes</taxon>
        <taxon>Mycobacteriales</taxon>
        <taxon>Gordoniaceae</taxon>
        <taxon>Gordonia</taxon>
    </lineage>
</organism>
<feature type="domain" description="SnoaL-like" evidence="1">
    <location>
        <begin position="14"/>
        <end position="110"/>
    </location>
</feature>
<dbReference type="GO" id="GO:0016853">
    <property type="term" value="F:isomerase activity"/>
    <property type="evidence" value="ECO:0007669"/>
    <property type="project" value="UniProtKB-KW"/>
</dbReference>
<evidence type="ECO:0000259" key="1">
    <source>
        <dbReference type="Pfam" id="PF12680"/>
    </source>
</evidence>
<keyword evidence="3" id="KW-1185">Reference proteome</keyword>
<dbReference type="Pfam" id="PF12680">
    <property type="entry name" value="SnoaL_2"/>
    <property type="match status" value="1"/>
</dbReference>
<dbReference type="Proteomes" id="UP000063789">
    <property type="component" value="Chromosome"/>
</dbReference>
<sequence length="123" mass="12875">MTMAAPDIKAAIGQYLAAVASGEASKVAALYADDATLEDPVGSEPHRGRAAIEAFYGGLQGEISTELLTARVAGLEAAFLFRVVTKAGDATYTIEPIDVMTFNDAGQITSMRAFWAPEDMTAA</sequence>
<reference evidence="2 3" key="2">
    <citation type="journal article" date="2017" name="Int. J. Syst. Evol. Microbiol.">
        <title>Gordonia phthalatica sp. nov., a di-n-butyl phthalate-degrading bacterium isolated from activated sludge.</title>
        <authorList>
            <person name="Jin D."/>
            <person name="Kong X."/>
            <person name="Jia M."/>
            <person name="Yu X."/>
            <person name="Wang X."/>
            <person name="Zhuang X."/>
            <person name="Deng Y."/>
            <person name="Bai Z."/>
        </authorList>
    </citation>
    <scope>NUCLEOTIDE SEQUENCE [LARGE SCALE GENOMIC DNA]</scope>
    <source>
        <strain evidence="2 3">QH-11</strain>
    </source>
</reference>
<evidence type="ECO:0000313" key="3">
    <source>
        <dbReference type="Proteomes" id="UP000063789"/>
    </source>
</evidence>
<dbReference type="AlphaFoldDB" id="A0A0N9NKJ9"/>
<accession>A0A0N9NKJ9</accession>
<dbReference type="SUPFAM" id="SSF54427">
    <property type="entry name" value="NTF2-like"/>
    <property type="match status" value="1"/>
</dbReference>
<name>A0A0N9NKJ9_9ACTN</name>
<dbReference type="InterPro" id="IPR032710">
    <property type="entry name" value="NTF2-like_dom_sf"/>
</dbReference>
<keyword evidence="2" id="KW-0413">Isomerase</keyword>
<dbReference type="InterPro" id="IPR037401">
    <property type="entry name" value="SnoaL-like"/>
</dbReference>
<protein>
    <submittedName>
        <fullName evidence="2">Steroid delta-isomerase</fullName>
    </submittedName>
</protein>
<dbReference type="STRING" id="1136941.ACH46_03070"/>
<reference evidence="3" key="1">
    <citation type="submission" date="2015-06" db="EMBL/GenBank/DDBJ databases">
        <title>Complete genome sequence and metabolic analysis of phthalate degradation pathway in Gordonia sp. QH-11.</title>
        <authorList>
            <person name="Jin D."/>
            <person name="Kong X."/>
            <person name="Bai Z."/>
        </authorList>
    </citation>
    <scope>NUCLEOTIDE SEQUENCE [LARGE SCALE GENOMIC DNA]</scope>
    <source>
        <strain evidence="3">QH-11</strain>
    </source>
</reference>
<dbReference type="PATRIC" id="fig|1136941.3.peg.620"/>